<proteinExistence type="predicted"/>
<dbReference type="EMBL" id="MHQO01000028">
    <property type="protein sequence ID" value="OHA06518.1"/>
    <property type="molecule type" value="Genomic_DNA"/>
</dbReference>
<comment type="caution">
    <text evidence="1">The sequence shown here is derived from an EMBL/GenBank/DDBJ whole genome shotgun (WGS) entry which is preliminary data.</text>
</comment>
<organism evidence="1 2">
    <name type="scientific">Candidatus Sungbacteria bacterium RIFCSPLOWO2_01_FULL_47_10</name>
    <dbReference type="NCBI Taxonomy" id="1802276"/>
    <lineage>
        <taxon>Bacteria</taxon>
        <taxon>Candidatus Sungiibacteriota</taxon>
    </lineage>
</organism>
<sequence length="163" mass="18725">MDAIKHIHFESHKLCKNSFGKYLPNAGNVGVFCHYDDEYKYLIGIREKLTEASDNFNQKYFRLHNPIVIPARDDVPETTYGFLYIRQSDPYRHHVGDMDFYLEENEYADLKKHIEGGEAVPGARVFPAPRLDMIELFDSDSDVLAYVSTKKMADLVKVTKSGA</sequence>
<evidence type="ECO:0000313" key="1">
    <source>
        <dbReference type="EMBL" id="OHA06518.1"/>
    </source>
</evidence>
<reference evidence="1 2" key="1">
    <citation type="journal article" date="2016" name="Nat. Commun.">
        <title>Thousands of microbial genomes shed light on interconnected biogeochemical processes in an aquifer system.</title>
        <authorList>
            <person name="Anantharaman K."/>
            <person name="Brown C.T."/>
            <person name="Hug L.A."/>
            <person name="Sharon I."/>
            <person name="Castelle C.J."/>
            <person name="Probst A.J."/>
            <person name="Thomas B.C."/>
            <person name="Singh A."/>
            <person name="Wilkins M.J."/>
            <person name="Karaoz U."/>
            <person name="Brodie E.L."/>
            <person name="Williams K.H."/>
            <person name="Hubbard S.S."/>
            <person name="Banfield J.F."/>
        </authorList>
    </citation>
    <scope>NUCLEOTIDE SEQUENCE [LARGE SCALE GENOMIC DNA]</scope>
</reference>
<protein>
    <submittedName>
        <fullName evidence="1">Uncharacterized protein</fullName>
    </submittedName>
</protein>
<name>A0A1G2L496_9BACT</name>
<dbReference type="AlphaFoldDB" id="A0A1G2L496"/>
<evidence type="ECO:0000313" key="2">
    <source>
        <dbReference type="Proteomes" id="UP000177982"/>
    </source>
</evidence>
<gene>
    <name evidence="1" type="ORF">A2934_05260</name>
</gene>
<dbReference type="Proteomes" id="UP000177982">
    <property type="component" value="Unassembled WGS sequence"/>
</dbReference>
<accession>A0A1G2L496</accession>